<evidence type="ECO:0000256" key="8">
    <source>
        <dbReference type="SAM" id="SignalP"/>
    </source>
</evidence>
<dbReference type="GO" id="GO:0044718">
    <property type="term" value="P:siderophore transmembrane transport"/>
    <property type="evidence" value="ECO:0007669"/>
    <property type="project" value="TreeGrafter"/>
</dbReference>
<dbReference type="RefSeq" id="WP_136063785.1">
    <property type="nucleotide sequence ID" value="NZ_CAAHFH010000002.1"/>
</dbReference>
<evidence type="ECO:0000256" key="6">
    <source>
        <dbReference type="ARBA" id="ARBA00023136"/>
    </source>
</evidence>
<evidence type="ECO:0000313" key="10">
    <source>
        <dbReference type="EMBL" id="VGO22402.1"/>
    </source>
</evidence>
<evidence type="ECO:0000256" key="3">
    <source>
        <dbReference type="ARBA" id="ARBA00022452"/>
    </source>
</evidence>
<dbReference type="PANTHER" id="PTHR30069:SF27">
    <property type="entry name" value="BLL4766 PROTEIN"/>
    <property type="match status" value="1"/>
</dbReference>
<evidence type="ECO:0000256" key="2">
    <source>
        <dbReference type="ARBA" id="ARBA00022448"/>
    </source>
</evidence>
<keyword evidence="3" id="KW-1134">Transmembrane beta strand</keyword>
<evidence type="ECO:0000256" key="5">
    <source>
        <dbReference type="ARBA" id="ARBA00023077"/>
    </source>
</evidence>
<dbReference type="PANTHER" id="PTHR30069">
    <property type="entry name" value="TONB-DEPENDENT OUTER MEMBRANE RECEPTOR"/>
    <property type="match status" value="1"/>
</dbReference>
<dbReference type="InterPro" id="IPR000531">
    <property type="entry name" value="Beta-barrel_TonB"/>
</dbReference>
<accession>A0A6C2UQ30</accession>
<dbReference type="InterPro" id="IPR036942">
    <property type="entry name" value="Beta-barrel_TonB_sf"/>
</dbReference>
<proteinExistence type="predicted"/>
<keyword evidence="2" id="KW-0813">Transport</keyword>
<organism evidence="10 11">
    <name type="scientific">Pontiella sulfatireligans</name>
    <dbReference type="NCBI Taxonomy" id="2750658"/>
    <lineage>
        <taxon>Bacteria</taxon>
        <taxon>Pseudomonadati</taxon>
        <taxon>Kiritimatiellota</taxon>
        <taxon>Kiritimatiellia</taxon>
        <taxon>Kiritimatiellales</taxon>
        <taxon>Pontiellaceae</taxon>
        <taxon>Pontiella</taxon>
    </lineage>
</organism>
<feature type="signal peptide" evidence="8">
    <location>
        <begin position="1"/>
        <end position="18"/>
    </location>
</feature>
<reference evidence="10 11" key="1">
    <citation type="submission" date="2019-04" db="EMBL/GenBank/DDBJ databases">
        <authorList>
            <person name="Van Vliet M D."/>
        </authorList>
    </citation>
    <scope>NUCLEOTIDE SEQUENCE [LARGE SCALE GENOMIC DNA]</scope>
    <source>
        <strain evidence="10 11">F21</strain>
    </source>
</reference>
<keyword evidence="11" id="KW-1185">Reference proteome</keyword>
<evidence type="ECO:0000256" key="1">
    <source>
        <dbReference type="ARBA" id="ARBA00004571"/>
    </source>
</evidence>
<keyword evidence="8" id="KW-0732">Signal</keyword>
<keyword evidence="7" id="KW-0998">Cell outer membrane</keyword>
<dbReference type="Gene3D" id="2.40.170.20">
    <property type="entry name" value="TonB-dependent receptor, beta-barrel domain"/>
    <property type="match status" value="1"/>
</dbReference>
<gene>
    <name evidence="10" type="ORF">SCARR_04485</name>
</gene>
<keyword evidence="6" id="KW-0472">Membrane</keyword>
<evidence type="ECO:0000313" key="11">
    <source>
        <dbReference type="Proteomes" id="UP000346198"/>
    </source>
</evidence>
<keyword evidence="5" id="KW-0798">TonB box</keyword>
<name>A0A6C2UQ30_9BACT</name>
<dbReference type="GO" id="GO:0015344">
    <property type="term" value="F:siderophore uptake transmembrane transporter activity"/>
    <property type="evidence" value="ECO:0007669"/>
    <property type="project" value="TreeGrafter"/>
</dbReference>
<dbReference type="EMBL" id="CAAHFH010000002">
    <property type="protein sequence ID" value="VGO22402.1"/>
    <property type="molecule type" value="Genomic_DNA"/>
</dbReference>
<dbReference type="AlphaFoldDB" id="A0A6C2UQ30"/>
<dbReference type="Proteomes" id="UP000346198">
    <property type="component" value="Unassembled WGS sequence"/>
</dbReference>
<feature type="domain" description="TonB-dependent receptor-like beta-barrel" evidence="9">
    <location>
        <begin position="126"/>
        <end position="534"/>
    </location>
</feature>
<dbReference type="GO" id="GO:0009279">
    <property type="term" value="C:cell outer membrane"/>
    <property type="evidence" value="ECO:0007669"/>
    <property type="project" value="UniProtKB-SubCell"/>
</dbReference>
<evidence type="ECO:0000259" key="9">
    <source>
        <dbReference type="Pfam" id="PF00593"/>
    </source>
</evidence>
<protein>
    <recommendedName>
        <fullName evidence="9">TonB-dependent receptor-like beta-barrel domain-containing protein</fullName>
    </recommendedName>
</protein>
<dbReference type="SUPFAM" id="SSF56935">
    <property type="entry name" value="Porins"/>
    <property type="match status" value="1"/>
</dbReference>
<comment type="subcellular location">
    <subcellularLocation>
        <location evidence="1">Cell outer membrane</location>
        <topology evidence="1">Multi-pass membrane protein</topology>
    </subcellularLocation>
</comment>
<dbReference type="Pfam" id="PF00593">
    <property type="entry name" value="TonB_dep_Rec_b-barrel"/>
    <property type="match status" value="1"/>
</dbReference>
<evidence type="ECO:0000256" key="4">
    <source>
        <dbReference type="ARBA" id="ARBA00022692"/>
    </source>
</evidence>
<sequence>MIKPVHILLLAACATASAQVEFADTRTIDHQLREEPAVLVNAQGLAQHDLSIRGSGYTGAGISINGLNLKVPYSAHFNAELPLLGTLLSASQVRTGLDNVSGHFIGTAAYATVPQTAGVQAGSSAGTENHYTATLSGQAGGTGGFFDWEKANRIDHDANDLDRYAGGAHVQVEQNDWLIDLMGSHQWKEFGAQGYYGLPSSVYAEDRFEDTLFFGSAVHGELDDAYFRASTAWRQFDDKYRIRSENFESDIRSRYGALVLEGRTMEVQNIALNLRADFESEEIDKDLGSHSRTRGSVLVMPEARFEHFNFTAGLNTVLQSSESAEWLPQAGVEWLATDNSTLYATYSENVQQPDYQMLHYTDPYHIGNSNLDQQKTRNTELGIRQFVSAHLDWRAAAFYRSVDNAADWTKENKADVEWTATDLGNLDVAGAEAEINYYPSDELELRAFYQWVHKDNYDFYAGLYELDYPEHLLAFSGNWKFSPDFELFAVQSLRWQTDNAERSSSGFGADASVGLHWFPRFAHNARLSFLADNLWGTNFQAIPGLKRRGPSVSAGLAVAW</sequence>
<dbReference type="InterPro" id="IPR039426">
    <property type="entry name" value="TonB-dep_rcpt-like"/>
</dbReference>
<feature type="chain" id="PRO_5025429976" description="TonB-dependent receptor-like beta-barrel domain-containing protein" evidence="8">
    <location>
        <begin position="19"/>
        <end position="560"/>
    </location>
</feature>
<evidence type="ECO:0000256" key="7">
    <source>
        <dbReference type="ARBA" id="ARBA00023237"/>
    </source>
</evidence>
<keyword evidence="4" id="KW-0812">Transmembrane</keyword>